<dbReference type="SUPFAM" id="SSF55729">
    <property type="entry name" value="Acyl-CoA N-acyltransferases (Nat)"/>
    <property type="match status" value="1"/>
</dbReference>
<dbReference type="RefSeq" id="WP_305502424.1">
    <property type="nucleotide sequence ID" value="NZ_CP131913.1"/>
</dbReference>
<dbReference type="NCBIfam" id="TIGR00667">
    <property type="entry name" value="aat"/>
    <property type="match status" value="1"/>
</dbReference>
<evidence type="ECO:0000256" key="2">
    <source>
        <dbReference type="ARBA" id="ARBA00022679"/>
    </source>
</evidence>
<protein>
    <recommendedName>
        <fullName evidence="4">Leucyl/phenylalanyl-tRNA--protein transferase</fullName>
        <ecNumber evidence="4">2.3.2.6</ecNumber>
    </recommendedName>
    <alternativeName>
        <fullName evidence="4">L/F-transferase</fullName>
    </alternativeName>
    <alternativeName>
        <fullName evidence="4">Leucyltransferase</fullName>
    </alternativeName>
    <alternativeName>
        <fullName evidence="4">Phenyalanyltransferase</fullName>
    </alternativeName>
</protein>
<keyword evidence="2 4" id="KW-0808">Transferase</keyword>
<dbReference type="GO" id="GO:0008914">
    <property type="term" value="F:leucyl-tRNA--protein transferase activity"/>
    <property type="evidence" value="ECO:0007669"/>
    <property type="project" value="UniProtKB-EC"/>
</dbReference>
<dbReference type="HAMAP" id="MF_00688">
    <property type="entry name" value="Leu_Phe_trans"/>
    <property type="match status" value="1"/>
</dbReference>
<comment type="catalytic activity">
    <reaction evidence="4">
        <text>N-terminal L-lysyl-[protein] + L-leucyl-tRNA(Leu) = N-terminal L-leucyl-L-lysyl-[protein] + tRNA(Leu) + H(+)</text>
        <dbReference type="Rhea" id="RHEA:12340"/>
        <dbReference type="Rhea" id="RHEA-COMP:9613"/>
        <dbReference type="Rhea" id="RHEA-COMP:9622"/>
        <dbReference type="Rhea" id="RHEA-COMP:12670"/>
        <dbReference type="Rhea" id="RHEA-COMP:12671"/>
        <dbReference type="ChEBI" id="CHEBI:15378"/>
        <dbReference type="ChEBI" id="CHEBI:65249"/>
        <dbReference type="ChEBI" id="CHEBI:78442"/>
        <dbReference type="ChEBI" id="CHEBI:78494"/>
        <dbReference type="ChEBI" id="CHEBI:133043"/>
        <dbReference type="EC" id="2.3.2.6"/>
    </reaction>
</comment>
<dbReference type="Pfam" id="PF03588">
    <property type="entry name" value="Leu_Phe_trans"/>
    <property type="match status" value="1"/>
</dbReference>
<dbReference type="InterPro" id="IPR004616">
    <property type="entry name" value="Leu/Phe-tRNA_Trfase"/>
</dbReference>
<comment type="function">
    <text evidence="4">Functions in the N-end rule pathway of protein degradation where it conjugates Leu, Phe and, less efficiently, Met from aminoacyl-tRNAs to the N-termini of proteins containing an N-terminal arginine or lysine.</text>
</comment>
<proteinExistence type="inferred from homology"/>
<dbReference type="Gene3D" id="3.30.70.3550">
    <property type="entry name" value="Leucyl/phenylalanyl-tRNA-protein transferase, N-terminal domain"/>
    <property type="match status" value="1"/>
</dbReference>
<gene>
    <name evidence="4 6" type="primary">aat</name>
    <name evidence="6" type="ORF">B6N23_04895</name>
</gene>
<evidence type="ECO:0000256" key="1">
    <source>
        <dbReference type="ARBA" id="ARBA00022490"/>
    </source>
</evidence>
<evidence type="ECO:0000256" key="3">
    <source>
        <dbReference type="ARBA" id="ARBA00023315"/>
    </source>
</evidence>
<name>A0ABY9H827_9GAMM</name>
<keyword evidence="3 4" id="KW-0012">Acyltransferase</keyword>
<dbReference type="PANTHER" id="PTHR30098:SF2">
    <property type="entry name" value="LEUCYL_PHENYLALANYL-TRNA--PROTEIN TRANSFERASE"/>
    <property type="match status" value="1"/>
</dbReference>
<dbReference type="PANTHER" id="PTHR30098">
    <property type="entry name" value="LEUCYL/PHENYLALANYL-TRNA--PROTEIN TRANSFERASE"/>
    <property type="match status" value="1"/>
</dbReference>
<evidence type="ECO:0000313" key="7">
    <source>
        <dbReference type="Proteomes" id="UP001235344"/>
    </source>
</evidence>
<sequence>MVPWLLERPIRFPPVTAALRDPDGLLAAGGALDPGWLLAAYRRGIFPWYGDDQPILWWSPDPRMVLFPEELRVRRSLAKRLRHAGFTITANRAFDAVMTACAAPRAGQPGTWITDEMRAAYARLHALGAAHSVEVWQRERLVGGLYGVALGPAFFGESMFTRVADASKVALVHLARAMSSGGGRLIDCQMHTAHLASLGARDIARAEFIGYLEKWLGKPQDVEPDALSFPPACWSFEAIGEPPGGPPLNATRSRREPS</sequence>
<evidence type="ECO:0000256" key="4">
    <source>
        <dbReference type="HAMAP-Rule" id="MF_00688"/>
    </source>
</evidence>
<dbReference type="Proteomes" id="UP001235344">
    <property type="component" value="Chromosome"/>
</dbReference>
<comment type="subcellular location">
    <subcellularLocation>
        <location evidence="4">Cytoplasm</location>
    </subcellularLocation>
</comment>
<comment type="similarity">
    <text evidence="4">Belongs to the L/F-transferase family.</text>
</comment>
<dbReference type="InterPro" id="IPR016181">
    <property type="entry name" value="Acyl_CoA_acyltransferase"/>
</dbReference>
<keyword evidence="7" id="KW-1185">Reference proteome</keyword>
<comment type="catalytic activity">
    <reaction evidence="4">
        <text>N-terminal L-arginyl-[protein] + L-leucyl-tRNA(Leu) = N-terminal L-leucyl-L-arginyl-[protein] + tRNA(Leu) + H(+)</text>
        <dbReference type="Rhea" id="RHEA:50416"/>
        <dbReference type="Rhea" id="RHEA-COMP:9613"/>
        <dbReference type="Rhea" id="RHEA-COMP:9622"/>
        <dbReference type="Rhea" id="RHEA-COMP:12672"/>
        <dbReference type="Rhea" id="RHEA-COMP:12673"/>
        <dbReference type="ChEBI" id="CHEBI:15378"/>
        <dbReference type="ChEBI" id="CHEBI:64719"/>
        <dbReference type="ChEBI" id="CHEBI:78442"/>
        <dbReference type="ChEBI" id="CHEBI:78494"/>
        <dbReference type="ChEBI" id="CHEBI:133044"/>
        <dbReference type="EC" id="2.3.2.6"/>
    </reaction>
</comment>
<dbReference type="Gene3D" id="3.40.630.70">
    <property type="entry name" value="Leucyl/phenylalanyl-tRNA-protein transferase, C-terminal domain"/>
    <property type="match status" value="1"/>
</dbReference>
<organism evidence="6 7">
    <name type="scientific">Halomonas alkalicola</name>
    <dbReference type="NCBI Taxonomy" id="1930622"/>
    <lineage>
        <taxon>Bacteria</taxon>
        <taxon>Pseudomonadati</taxon>
        <taxon>Pseudomonadota</taxon>
        <taxon>Gammaproteobacteria</taxon>
        <taxon>Oceanospirillales</taxon>
        <taxon>Halomonadaceae</taxon>
        <taxon>Halomonas</taxon>
    </lineage>
</organism>
<dbReference type="InterPro" id="IPR042221">
    <property type="entry name" value="Leu/Phe-tRNA_Trfase_N"/>
</dbReference>
<reference evidence="6 7" key="1">
    <citation type="submission" date="2023-08" db="EMBL/GenBank/DDBJ databases">
        <title>Transcriptome Analysis of Halomonas alkalicola CICC 11012s to Identify the Genes Involved in Alkaline Tolerances.</title>
        <authorList>
            <person name="Zhai L."/>
        </authorList>
    </citation>
    <scope>NUCLEOTIDE SEQUENCE [LARGE SCALE GENOMIC DNA]</scope>
    <source>
        <strain evidence="6 7">CICC 11012s</strain>
    </source>
</reference>
<keyword evidence="1 4" id="KW-0963">Cytoplasm</keyword>
<dbReference type="EC" id="2.3.2.6" evidence="4"/>
<feature type="region of interest" description="Disordered" evidence="5">
    <location>
        <begin position="239"/>
        <end position="258"/>
    </location>
</feature>
<evidence type="ECO:0000256" key="5">
    <source>
        <dbReference type="SAM" id="MobiDB-lite"/>
    </source>
</evidence>
<comment type="catalytic activity">
    <reaction evidence="4">
        <text>L-phenylalanyl-tRNA(Phe) + an N-terminal L-alpha-aminoacyl-[protein] = an N-terminal L-phenylalanyl-L-alpha-aminoacyl-[protein] + tRNA(Phe)</text>
        <dbReference type="Rhea" id="RHEA:43632"/>
        <dbReference type="Rhea" id="RHEA-COMP:9668"/>
        <dbReference type="Rhea" id="RHEA-COMP:9699"/>
        <dbReference type="Rhea" id="RHEA-COMP:10636"/>
        <dbReference type="Rhea" id="RHEA-COMP:10637"/>
        <dbReference type="ChEBI" id="CHEBI:78442"/>
        <dbReference type="ChEBI" id="CHEBI:78531"/>
        <dbReference type="ChEBI" id="CHEBI:78597"/>
        <dbReference type="ChEBI" id="CHEBI:83561"/>
        <dbReference type="EC" id="2.3.2.6"/>
    </reaction>
</comment>
<accession>A0ABY9H827</accession>
<evidence type="ECO:0000313" key="6">
    <source>
        <dbReference type="EMBL" id="WLI74262.1"/>
    </source>
</evidence>
<dbReference type="EMBL" id="CP131913">
    <property type="protein sequence ID" value="WLI74262.1"/>
    <property type="molecule type" value="Genomic_DNA"/>
</dbReference>
<dbReference type="InterPro" id="IPR042203">
    <property type="entry name" value="Leu/Phe-tRNA_Trfase_C"/>
</dbReference>